<dbReference type="Proteomes" id="UP000759537">
    <property type="component" value="Unassembled WGS sequence"/>
</dbReference>
<proteinExistence type="predicted"/>
<accession>A0A9P5N0C9</accession>
<dbReference type="EMBL" id="WHVB01000005">
    <property type="protein sequence ID" value="KAF8482972.1"/>
    <property type="molecule type" value="Genomic_DNA"/>
</dbReference>
<dbReference type="AlphaFoldDB" id="A0A9P5N0C9"/>
<protein>
    <submittedName>
        <fullName evidence="1">Uncharacterized protein</fullName>
    </submittedName>
</protein>
<name>A0A9P5N0C9_9AGAM</name>
<gene>
    <name evidence="1" type="ORF">DFH94DRAFT_387585</name>
</gene>
<reference evidence="1" key="2">
    <citation type="journal article" date="2020" name="Nat. Commun.">
        <title>Large-scale genome sequencing of mycorrhizal fungi provides insights into the early evolution of symbiotic traits.</title>
        <authorList>
            <person name="Miyauchi S."/>
            <person name="Kiss E."/>
            <person name="Kuo A."/>
            <person name="Drula E."/>
            <person name="Kohler A."/>
            <person name="Sanchez-Garcia M."/>
            <person name="Morin E."/>
            <person name="Andreopoulos B."/>
            <person name="Barry K.W."/>
            <person name="Bonito G."/>
            <person name="Buee M."/>
            <person name="Carver A."/>
            <person name="Chen C."/>
            <person name="Cichocki N."/>
            <person name="Clum A."/>
            <person name="Culley D."/>
            <person name="Crous P.W."/>
            <person name="Fauchery L."/>
            <person name="Girlanda M."/>
            <person name="Hayes R.D."/>
            <person name="Keri Z."/>
            <person name="LaButti K."/>
            <person name="Lipzen A."/>
            <person name="Lombard V."/>
            <person name="Magnuson J."/>
            <person name="Maillard F."/>
            <person name="Murat C."/>
            <person name="Nolan M."/>
            <person name="Ohm R.A."/>
            <person name="Pangilinan J."/>
            <person name="Pereira M.F."/>
            <person name="Perotto S."/>
            <person name="Peter M."/>
            <person name="Pfister S."/>
            <person name="Riley R."/>
            <person name="Sitrit Y."/>
            <person name="Stielow J.B."/>
            <person name="Szollosi G."/>
            <person name="Zifcakova L."/>
            <person name="Stursova M."/>
            <person name="Spatafora J.W."/>
            <person name="Tedersoo L."/>
            <person name="Vaario L.M."/>
            <person name="Yamada A."/>
            <person name="Yan M."/>
            <person name="Wang P."/>
            <person name="Xu J."/>
            <person name="Bruns T."/>
            <person name="Baldrian P."/>
            <person name="Vilgalys R."/>
            <person name="Dunand C."/>
            <person name="Henrissat B."/>
            <person name="Grigoriev I.V."/>
            <person name="Hibbett D."/>
            <person name="Nagy L.G."/>
            <person name="Martin F.M."/>
        </authorList>
    </citation>
    <scope>NUCLEOTIDE SEQUENCE</scope>
    <source>
        <strain evidence="1">Prilba</strain>
    </source>
</reference>
<organism evidence="1 2">
    <name type="scientific">Russula ochroleuca</name>
    <dbReference type="NCBI Taxonomy" id="152965"/>
    <lineage>
        <taxon>Eukaryota</taxon>
        <taxon>Fungi</taxon>
        <taxon>Dikarya</taxon>
        <taxon>Basidiomycota</taxon>
        <taxon>Agaricomycotina</taxon>
        <taxon>Agaricomycetes</taxon>
        <taxon>Russulales</taxon>
        <taxon>Russulaceae</taxon>
        <taxon>Russula</taxon>
    </lineage>
</organism>
<evidence type="ECO:0000313" key="1">
    <source>
        <dbReference type="EMBL" id="KAF8482972.1"/>
    </source>
</evidence>
<evidence type="ECO:0000313" key="2">
    <source>
        <dbReference type="Proteomes" id="UP000759537"/>
    </source>
</evidence>
<keyword evidence="2" id="KW-1185">Reference proteome</keyword>
<dbReference type="OrthoDB" id="3269405at2759"/>
<reference evidence="1" key="1">
    <citation type="submission" date="2019-10" db="EMBL/GenBank/DDBJ databases">
        <authorList>
            <consortium name="DOE Joint Genome Institute"/>
            <person name="Kuo A."/>
            <person name="Miyauchi S."/>
            <person name="Kiss E."/>
            <person name="Drula E."/>
            <person name="Kohler A."/>
            <person name="Sanchez-Garcia M."/>
            <person name="Andreopoulos B."/>
            <person name="Barry K.W."/>
            <person name="Bonito G."/>
            <person name="Buee M."/>
            <person name="Carver A."/>
            <person name="Chen C."/>
            <person name="Cichocki N."/>
            <person name="Clum A."/>
            <person name="Culley D."/>
            <person name="Crous P.W."/>
            <person name="Fauchery L."/>
            <person name="Girlanda M."/>
            <person name="Hayes R."/>
            <person name="Keri Z."/>
            <person name="LaButti K."/>
            <person name="Lipzen A."/>
            <person name="Lombard V."/>
            <person name="Magnuson J."/>
            <person name="Maillard F."/>
            <person name="Morin E."/>
            <person name="Murat C."/>
            <person name="Nolan M."/>
            <person name="Ohm R."/>
            <person name="Pangilinan J."/>
            <person name="Pereira M."/>
            <person name="Perotto S."/>
            <person name="Peter M."/>
            <person name="Riley R."/>
            <person name="Sitrit Y."/>
            <person name="Stielow B."/>
            <person name="Szollosi G."/>
            <person name="Zifcakova L."/>
            <person name="Stursova M."/>
            <person name="Spatafora J.W."/>
            <person name="Tedersoo L."/>
            <person name="Vaario L.-M."/>
            <person name="Yamada A."/>
            <person name="Yan M."/>
            <person name="Wang P."/>
            <person name="Xu J."/>
            <person name="Bruns T."/>
            <person name="Baldrian P."/>
            <person name="Vilgalys R."/>
            <person name="Henrissat B."/>
            <person name="Grigoriev I.V."/>
            <person name="Hibbett D."/>
            <person name="Nagy L.G."/>
            <person name="Martin F.M."/>
        </authorList>
    </citation>
    <scope>NUCLEOTIDE SEQUENCE</scope>
    <source>
        <strain evidence="1">Prilba</strain>
    </source>
</reference>
<sequence length="242" mass="27403">MSQPYRTVLVDGYISGCFGSQGAERYFSCLLKSNPIPSSRHSGREADPFVIASVPRHIRDQFPNQNAWILDRMVMDAGTVVRQTLWTPHTVTDRRQHVEDAPLQMPIFFQHTDGRLGLPLDVAISGRCHSLLNAQYFAPLGPQTTTYIRILWPGYVEFKRQVQIKDETHQRNTVTLSKFAQHLGRSVDAFLRSLQPDNANPQPKWWIGGGRGIQPNEIVIIGAIQVSSGSWMPILQLNRYVL</sequence>
<comment type="caution">
    <text evidence="1">The sequence shown here is derived from an EMBL/GenBank/DDBJ whole genome shotgun (WGS) entry which is preliminary data.</text>
</comment>